<evidence type="ECO:0000256" key="1">
    <source>
        <dbReference type="SAM" id="MobiDB-lite"/>
    </source>
</evidence>
<dbReference type="RefSeq" id="WP_156480027.1">
    <property type="nucleotide sequence ID" value="NZ_FQXG01000006.1"/>
</dbReference>
<evidence type="ECO:0000313" key="3">
    <source>
        <dbReference type="Proteomes" id="UP000184268"/>
    </source>
</evidence>
<dbReference type="AlphaFoldDB" id="A0A1M5XZQ1"/>
<dbReference type="Proteomes" id="UP000184268">
    <property type="component" value="Unassembled WGS sequence"/>
</dbReference>
<feature type="region of interest" description="Disordered" evidence="1">
    <location>
        <begin position="1"/>
        <end position="52"/>
    </location>
</feature>
<proteinExistence type="predicted"/>
<evidence type="ECO:0000313" key="2">
    <source>
        <dbReference type="EMBL" id="SHI05196.1"/>
    </source>
</evidence>
<sequence>MQQQQPELDTLSEEELLQIVGGNGDGSDGGDGPTMPPIGTYNGIPPEVIIKE</sequence>
<protein>
    <submittedName>
        <fullName evidence="2">Uncharacterized protein</fullName>
    </submittedName>
</protein>
<dbReference type="STRING" id="299255.SAMN02745129_3837"/>
<name>A0A1M5XZQ1_9GAMM</name>
<keyword evidence="3" id="KW-1185">Reference proteome</keyword>
<organism evidence="2 3">
    <name type="scientific">Ferrimonas marina</name>
    <dbReference type="NCBI Taxonomy" id="299255"/>
    <lineage>
        <taxon>Bacteria</taxon>
        <taxon>Pseudomonadati</taxon>
        <taxon>Pseudomonadota</taxon>
        <taxon>Gammaproteobacteria</taxon>
        <taxon>Alteromonadales</taxon>
        <taxon>Ferrimonadaceae</taxon>
        <taxon>Ferrimonas</taxon>
    </lineage>
</organism>
<reference evidence="3" key="1">
    <citation type="submission" date="2016-11" db="EMBL/GenBank/DDBJ databases">
        <authorList>
            <person name="Varghese N."/>
            <person name="Submissions S."/>
        </authorList>
    </citation>
    <scope>NUCLEOTIDE SEQUENCE [LARGE SCALE GENOMIC DNA]</scope>
    <source>
        <strain evidence="3">DSM 16917</strain>
    </source>
</reference>
<accession>A0A1M5XZQ1</accession>
<feature type="compositionally biased region" description="Gly residues" evidence="1">
    <location>
        <begin position="21"/>
        <end position="32"/>
    </location>
</feature>
<dbReference type="EMBL" id="FQXG01000006">
    <property type="protein sequence ID" value="SHI05196.1"/>
    <property type="molecule type" value="Genomic_DNA"/>
</dbReference>
<gene>
    <name evidence="2" type="ORF">SAMN02745129_3837</name>
</gene>